<evidence type="ECO:0000313" key="2">
    <source>
        <dbReference type="EMBL" id="KAB8338775.1"/>
    </source>
</evidence>
<dbReference type="Pfam" id="PF01048">
    <property type="entry name" value="PNP_UDP_1"/>
    <property type="match status" value="1"/>
</dbReference>
<keyword evidence="3" id="KW-1185">Reference proteome</keyword>
<reference evidence="2 3" key="1">
    <citation type="submission" date="2019-06" db="EMBL/GenBank/DDBJ databases">
        <title>A chromosomal-level reference genome of Carpinus fangiana (Coryloideae, Betulaceae).</title>
        <authorList>
            <person name="Yang X."/>
            <person name="Wang Z."/>
            <person name="Zhang L."/>
            <person name="Hao G."/>
            <person name="Liu J."/>
            <person name="Yang Y."/>
        </authorList>
    </citation>
    <scope>NUCLEOTIDE SEQUENCE [LARGE SCALE GENOMIC DNA]</scope>
    <source>
        <strain evidence="2">Cfa_2016G</strain>
        <tissue evidence="2">Leaf</tissue>
    </source>
</reference>
<dbReference type="InterPro" id="IPR000845">
    <property type="entry name" value="Nucleoside_phosphorylase_d"/>
</dbReference>
<evidence type="ECO:0000313" key="3">
    <source>
        <dbReference type="Proteomes" id="UP000327013"/>
    </source>
</evidence>
<evidence type="ECO:0000259" key="1">
    <source>
        <dbReference type="Pfam" id="PF01048"/>
    </source>
</evidence>
<dbReference type="CDD" id="cd09008">
    <property type="entry name" value="MTAN"/>
    <property type="match status" value="1"/>
</dbReference>
<sequence>MHREDYTVALICALPEEQIAALAILDENHADLPPLPQDPNIYSLGRIQDHNTVIAYLPAGVMGTVSAAVVVSCLRFSFPKIATTVMIGIAGGVPGSSQTDLRLGDVVVSTPSDGFGGIVQYDFGKTIQDGKFHRTGQVNRPPDALLLGVAKLRASHMMHGHTLDNIITGALQSFPRMQPRFSCPGPANDILFEGEYDHPEKRPTCDQCDLTRLKKRGPRSEQGPVVHYGLIASGNQLMRHGATRDKLCDELNVLCFEMEAAGLAHFPCLVVRGICDYADSHKNKQWQPYAALAAAAYVKELLHVIPAAMGMESRSADSSLTTQEKIVDEQQYAHSRLLPQPYAGSNVPETDHDAIYQATSPVPSCLPYIPPNDQQVTNDGDQANSNGGQALLKGMKSMFLGAGATSSQLQETIIRPPGQRTSTSSLLVDRAGGIHFRIQNRGSGTYIIVITRPESGEPVPIGFGAYVQALVNNMPVRVITFGALETEGRPYANTLIWHLLPDRPCQLFHVILRTGLPLQRIEVTLYCAPLGTALPEGPGWSGLSC</sequence>
<dbReference type="InterPro" id="IPR053137">
    <property type="entry name" value="NLR-like"/>
</dbReference>
<dbReference type="Proteomes" id="UP000327013">
    <property type="component" value="Unassembled WGS sequence"/>
</dbReference>
<dbReference type="PANTHER" id="PTHR46082:SF11">
    <property type="entry name" value="AAA+ ATPASE DOMAIN-CONTAINING PROTEIN-RELATED"/>
    <property type="match status" value="1"/>
</dbReference>
<accession>A0A5N6KQ62</accession>
<dbReference type="AlphaFoldDB" id="A0A5N6KQ62"/>
<dbReference type="EMBL" id="VIBQ01000010">
    <property type="protein sequence ID" value="KAB8338775.1"/>
    <property type="molecule type" value="Genomic_DNA"/>
</dbReference>
<name>A0A5N6KQ62_9ROSI</name>
<dbReference type="InterPro" id="IPR035994">
    <property type="entry name" value="Nucleoside_phosphorylase_sf"/>
</dbReference>
<dbReference type="Gene3D" id="3.40.50.1580">
    <property type="entry name" value="Nucleoside phosphorylase domain"/>
    <property type="match status" value="1"/>
</dbReference>
<dbReference type="PANTHER" id="PTHR46082">
    <property type="entry name" value="ATP/GTP-BINDING PROTEIN-RELATED"/>
    <property type="match status" value="1"/>
</dbReference>
<dbReference type="GO" id="GO:0003824">
    <property type="term" value="F:catalytic activity"/>
    <property type="evidence" value="ECO:0007669"/>
    <property type="project" value="InterPro"/>
</dbReference>
<dbReference type="GO" id="GO:0009116">
    <property type="term" value="P:nucleoside metabolic process"/>
    <property type="evidence" value="ECO:0007669"/>
    <property type="project" value="InterPro"/>
</dbReference>
<dbReference type="SUPFAM" id="SSF53167">
    <property type="entry name" value="Purine and uridine phosphorylases"/>
    <property type="match status" value="1"/>
</dbReference>
<feature type="domain" description="Nucleoside phosphorylase" evidence="1">
    <location>
        <begin position="7"/>
        <end position="301"/>
    </location>
</feature>
<comment type="caution">
    <text evidence="2">The sequence shown here is derived from an EMBL/GenBank/DDBJ whole genome shotgun (WGS) entry which is preliminary data.</text>
</comment>
<organism evidence="2 3">
    <name type="scientific">Carpinus fangiana</name>
    <dbReference type="NCBI Taxonomy" id="176857"/>
    <lineage>
        <taxon>Eukaryota</taxon>
        <taxon>Viridiplantae</taxon>
        <taxon>Streptophyta</taxon>
        <taxon>Embryophyta</taxon>
        <taxon>Tracheophyta</taxon>
        <taxon>Spermatophyta</taxon>
        <taxon>Magnoliopsida</taxon>
        <taxon>eudicotyledons</taxon>
        <taxon>Gunneridae</taxon>
        <taxon>Pentapetalae</taxon>
        <taxon>rosids</taxon>
        <taxon>fabids</taxon>
        <taxon>Fagales</taxon>
        <taxon>Betulaceae</taxon>
        <taxon>Carpinus</taxon>
    </lineage>
</organism>
<dbReference type="OrthoDB" id="20872at2759"/>
<gene>
    <name evidence="2" type="ORF">FH972_021720</name>
</gene>
<proteinExistence type="predicted"/>
<protein>
    <recommendedName>
        <fullName evidence="1">Nucleoside phosphorylase domain-containing protein</fullName>
    </recommendedName>
</protein>